<keyword evidence="3" id="KW-1185">Reference proteome</keyword>
<dbReference type="GO" id="GO:0003729">
    <property type="term" value="F:mRNA binding"/>
    <property type="evidence" value="ECO:0007669"/>
    <property type="project" value="TreeGrafter"/>
</dbReference>
<feature type="compositionally biased region" description="Polar residues" evidence="1">
    <location>
        <begin position="334"/>
        <end position="364"/>
    </location>
</feature>
<evidence type="ECO:0000313" key="3">
    <source>
        <dbReference type="Proteomes" id="UP001159364"/>
    </source>
</evidence>
<evidence type="ECO:0000256" key="1">
    <source>
        <dbReference type="SAM" id="MobiDB-lite"/>
    </source>
</evidence>
<feature type="compositionally biased region" description="Basic and acidic residues" evidence="1">
    <location>
        <begin position="272"/>
        <end position="307"/>
    </location>
</feature>
<organism evidence="2 3">
    <name type="scientific">Erythroxylum novogranatense</name>
    <dbReference type="NCBI Taxonomy" id="1862640"/>
    <lineage>
        <taxon>Eukaryota</taxon>
        <taxon>Viridiplantae</taxon>
        <taxon>Streptophyta</taxon>
        <taxon>Embryophyta</taxon>
        <taxon>Tracheophyta</taxon>
        <taxon>Spermatophyta</taxon>
        <taxon>Magnoliopsida</taxon>
        <taxon>eudicotyledons</taxon>
        <taxon>Gunneridae</taxon>
        <taxon>Pentapetalae</taxon>
        <taxon>rosids</taxon>
        <taxon>fabids</taxon>
        <taxon>Malpighiales</taxon>
        <taxon>Erythroxylaceae</taxon>
        <taxon>Erythroxylum</taxon>
    </lineage>
</organism>
<protein>
    <recommendedName>
        <fullName evidence="4">Eukaryotic translation initiation factor 4B3</fullName>
    </recommendedName>
</protein>
<feature type="region of interest" description="Disordered" evidence="1">
    <location>
        <begin position="1"/>
        <end position="34"/>
    </location>
</feature>
<dbReference type="EMBL" id="JAIWQS010000004">
    <property type="protein sequence ID" value="KAJ8767102.1"/>
    <property type="molecule type" value="Genomic_DNA"/>
</dbReference>
<evidence type="ECO:0000313" key="2">
    <source>
        <dbReference type="EMBL" id="KAJ8767102.1"/>
    </source>
</evidence>
<proteinExistence type="predicted"/>
<reference evidence="2 3" key="1">
    <citation type="submission" date="2021-09" db="EMBL/GenBank/DDBJ databases">
        <title>Genomic insights and catalytic innovation underlie evolution of tropane alkaloids biosynthesis.</title>
        <authorList>
            <person name="Wang Y.-J."/>
            <person name="Tian T."/>
            <person name="Huang J.-P."/>
            <person name="Huang S.-X."/>
        </authorList>
    </citation>
    <scope>NUCLEOTIDE SEQUENCE [LARGE SCALE GENOMIC DNA]</scope>
    <source>
        <strain evidence="2">KIB-2018</strain>
        <tissue evidence="2">Leaf</tissue>
    </source>
</reference>
<name>A0AAV8TJT1_9ROSI</name>
<dbReference type="GO" id="GO:0003743">
    <property type="term" value="F:translation initiation factor activity"/>
    <property type="evidence" value="ECO:0007669"/>
    <property type="project" value="InterPro"/>
</dbReference>
<feature type="region of interest" description="Disordered" evidence="1">
    <location>
        <begin position="73"/>
        <end position="195"/>
    </location>
</feature>
<feature type="compositionally biased region" description="Basic and acidic residues" evidence="1">
    <location>
        <begin position="141"/>
        <end position="150"/>
    </location>
</feature>
<comment type="caution">
    <text evidence="2">The sequence shown here is derived from an EMBL/GenBank/DDBJ whole genome shotgun (WGS) entry which is preliminary data.</text>
</comment>
<dbReference type="AlphaFoldDB" id="A0AAV8TJT1"/>
<gene>
    <name evidence="2" type="ORF">K2173_012693</name>
</gene>
<feature type="compositionally biased region" description="Low complexity" evidence="1">
    <location>
        <begin position="119"/>
        <end position="128"/>
    </location>
</feature>
<feature type="compositionally biased region" description="Basic and acidic residues" evidence="1">
    <location>
        <begin position="165"/>
        <end position="182"/>
    </location>
</feature>
<feature type="region of interest" description="Disordered" evidence="1">
    <location>
        <begin position="215"/>
        <end position="364"/>
    </location>
</feature>
<accession>A0AAV8TJT1</accession>
<evidence type="ECO:0008006" key="4">
    <source>
        <dbReference type="Google" id="ProtNLM"/>
    </source>
</evidence>
<feature type="compositionally biased region" description="Basic and acidic residues" evidence="1">
    <location>
        <begin position="321"/>
        <end position="331"/>
    </location>
</feature>
<dbReference type="PANTHER" id="PTHR32091:SF17">
    <property type="entry name" value="EUKARYOTIC TRANSLATION INITIATION FACTOR 4B3"/>
    <property type="match status" value="1"/>
</dbReference>
<sequence>MSAATLSSPWGKPGSWALDAEGHEDELKQQQAQDDVVAAEFPSLSTAVKQPKKKKAQTVSLAEFSAYGADKSNFHDDIINLPTAPRQRSADELDRNSLGGGFKSYGLNNRNPNGDDSRWGGSNNNSRGFNRDSGRESMPSRADEVDDWSKTKKYTVGNSYSNSGFERRESGSLFESHSKADESDNWVASKPTETRRFEKRGSFDSLSKDKHVVNDVSAADSASWGRRKEEGDRTVMAAPARPKLVLQPRTLPVSDGNGTVSKPKGSSPFGEARPREEVLAEKGKDWKEIDEKLESLKVNNEKSERGDSGSYGWRSSGNRLGIERSWRKNDDSDSSSCPQSAENSENGHVSENGNATENGSTEEN</sequence>
<dbReference type="Pfam" id="PF06273">
    <property type="entry name" value="eIF-4B"/>
    <property type="match status" value="1"/>
</dbReference>
<dbReference type="PANTHER" id="PTHR32091">
    <property type="entry name" value="EUKARYOTIC TRANSLATION INITIATION FACTOR 4B"/>
    <property type="match status" value="1"/>
</dbReference>
<dbReference type="Proteomes" id="UP001159364">
    <property type="component" value="Linkage Group LG04"/>
</dbReference>
<dbReference type="InterPro" id="IPR010433">
    <property type="entry name" value="EIF-4B_pln"/>
</dbReference>